<evidence type="ECO:0000313" key="1">
    <source>
        <dbReference type="EMBL" id="ECJ2328042.1"/>
    </source>
</evidence>
<sequence>MTKNGEAALNSFGMVRLLKDGKTEDKPYWVTQDPELMESGGGIQALLKRDTDQINRFFGWTNIPFIPRFAYSG</sequence>
<reference evidence="1" key="1">
    <citation type="submission" date="2019-07" db="EMBL/GenBank/DDBJ databases">
        <authorList>
            <person name="Ashton P.M."/>
            <person name="Dallman T."/>
            <person name="Nair S."/>
            <person name="De Pinna E."/>
            <person name="Peters T."/>
            <person name="Grant K."/>
        </authorList>
    </citation>
    <scope>NUCLEOTIDE SEQUENCE [LARGE SCALE GENOMIC DNA]</scope>
    <source>
        <strain evidence="1">598112</strain>
    </source>
</reference>
<dbReference type="Proteomes" id="UP000839824">
    <property type="component" value="Unassembled WGS sequence"/>
</dbReference>
<comment type="caution">
    <text evidence="1">The sequence shown here is derived from an EMBL/GenBank/DDBJ whole genome shotgun (WGS) entry which is preliminary data.</text>
</comment>
<dbReference type="EMBL" id="AAIXRY010000028">
    <property type="protein sequence ID" value="ECJ2328042.1"/>
    <property type="molecule type" value="Genomic_DNA"/>
</dbReference>
<protein>
    <submittedName>
        <fullName evidence="1">Uncharacterized protein</fullName>
    </submittedName>
</protein>
<accession>A0A5Y3V3U3</accession>
<gene>
    <name evidence="1" type="ORF">FNJ06_21095</name>
</gene>
<organism evidence="1">
    <name type="scientific">Salmonella enterica subsp. salamae</name>
    <dbReference type="NCBI Taxonomy" id="59202"/>
    <lineage>
        <taxon>Bacteria</taxon>
        <taxon>Pseudomonadati</taxon>
        <taxon>Pseudomonadota</taxon>
        <taxon>Gammaproteobacteria</taxon>
        <taxon>Enterobacterales</taxon>
        <taxon>Enterobacteriaceae</taxon>
        <taxon>Salmonella</taxon>
    </lineage>
</organism>
<dbReference type="AlphaFoldDB" id="A0A5Y3V3U3"/>
<proteinExistence type="predicted"/>
<name>A0A5Y3V3U3_SALER</name>